<name>A0ABT9DMZ4_9BACI</name>
<proteinExistence type="predicted"/>
<accession>A0ABT9DMZ4</accession>
<dbReference type="CDD" id="cd19958">
    <property type="entry name" value="pyocin_knob"/>
    <property type="match status" value="1"/>
</dbReference>
<gene>
    <name evidence="2" type="ORF">KHP33_014725</name>
</gene>
<dbReference type="Proteomes" id="UP001177121">
    <property type="component" value="Unassembled WGS sequence"/>
</dbReference>
<feature type="region of interest" description="Disordered" evidence="1">
    <location>
        <begin position="1"/>
        <end position="28"/>
    </location>
</feature>
<evidence type="ECO:0000313" key="3">
    <source>
        <dbReference type="Proteomes" id="UP001177121"/>
    </source>
</evidence>
<evidence type="ECO:0000256" key="1">
    <source>
        <dbReference type="SAM" id="MobiDB-lite"/>
    </source>
</evidence>
<dbReference type="RefSeq" id="WP_249667567.1">
    <property type="nucleotide sequence ID" value="NZ_JAHBMK020000001.1"/>
</dbReference>
<protein>
    <submittedName>
        <fullName evidence="2">Pyocin knob domain-containing protein</fullName>
    </submittedName>
</protein>
<evidence type="ECO:0000313" key="2">
    <source>
        <dbReference type="EMBL" id="MDO8226084.1"/>
    </source>
</evidence>
<comment type="caution">
    <text evidence="2">The sequence shown here is derived from an EMBL/GenBank/DDBJ whole genome shotgun (WGS) entry which is preliminary data.</text>
</comment>
<dbReference type="EMBL" id="JAHBMK020000001">
    <property type="protein sequence ID" value="MDO8226084.1"/>
    <property type="molecule type" value="Genomic_DNA"/>
</dbReference>
<sequence>MPFTKELPEWGNAGQRPPQSSIDEGYKPMDHPPADWFNWYQYTAYHALKELQEIGATQDDVSTALKTAKAYTDEFAARRDNPNQVTKAQVGLGNVDNVQQATKTEFNAHNTDSTRHITATERSNWNAKETTTGAQNKADTAEKNAKTYTDQHINDKSNPHGVTKDQVGLGNVTNDKQATKTEFDAHNYNQIRHISDAERTKWNAAQLSKLTQDNGLMKNLSGVDFNTVIETGFYYMTSASTALNAPVNSNGYLLVYNYGTYPYQEFTAYTSATTSIPDNRRKFIRNKVSGSDNWTPWMEIEYSAGAQAKVNTHENKTDIHVTKEDKNKWNNGQLYPLTTQTGQRIKITKGQNLFDYPTGFYFGAGVLNHPGDDDAAWYYYDITDVPADLAPPQGLKKIVATRSYDNRTWIGTKHKEGEFTGWREVVTDLDFIDTPWLNVPYKNGATSGDRPLQYRKVGNTLHLNGHVLTEREIVFASIPSSSAPSKGVVKLVATSGTTGYSKIIIYATGDMKLTGVMAKTESNVNGYYIDLAVPLT</sequence>
<reference evidence="2" key="1">
    <citation type="submission" date="2023-07" db="EMBL/GenBank/DDBJ databases">
        <title>Biological control against Fusarium languescens, the causal agent of wilt in Jalapeno peppers, by a novel bacterial subspecies: Bacillus cabrialesii subsp. tritici TSO2.</title>
        <authorList>
            <person name="Montoya-Martinez A.C."/>
            <person name="Figueroa-Brambila K.M."/>
            <person name="Escalante-Beltran A."/>
            <person name="Lopez-Montoya N.D."/>
            <person name="Valenzuela-Ruiz V."/>
            <person name="Parra-Cota F.I."/>
            <person name="Estrada Alvarado M.I."/>
            <person name="De Los Santos Villalobos S."/>
        </authorList>
    </citation>
    <scope>NUCLEOTIDE SEQUENCE</scope>
    <source>
        <strain evidence="2">TSO2</strain>
    </source>
</reference>
<keyword evidence="3" id="KW-1185">Reference proteome</keyword>
<organism evidence="2 3">
    <name type="scientific">Bacillus cabrialesii subsp. tritici</name>
    <dbReference type="NCBI Taxonomy" id="2944916"/>
    <lineage>
        <taxon>Bacteria</taxon>
        <taxon>Bacillati</taxon>
        <taxon>Bacillota</taxon>
        <taxon>Bacilli</taxon>
        <taxon>Bacillales</taxon>
        <taxon>Bacillaceae</taxon>
        <taxon>Bacillus</taxon>
        <taxon>Bacillus cabrialesii</taxon>
    </lineage>
</organism>